<dbReference type="SUPFAM" id="SSF63446">
    <property type="entry name" value="Type I dockerin domain"/>
    <property type="match status" value="1"/>
</dbReference>
<dbReference type="Pfam" id="PF18962">
    <property type="entry name" value="Por_Secre_tail"/>
    <property type="match status" value="1"/>
</dbReference>
<dbReference type="NCBIfam" id="TIGR04183">
    <property type="entry name" value="Por_Secre_tail"/>
    <property type="match status" value="1"/>
</dbReference>
<dbReference type="InterPro" id="IPR015919">
    <property type="entry name" value="Cadherin-like_sf"/>
</dbReference>
<evidence type="ECO:0000256" key="3">
    <source>
        <dbReference type="SAM" id="MobiDB-lite"/>
    </source>
</evidence>
<comment type="caution">
    <text evidence="6">The sequence shown here is derived from an EMBL/GenBank/DDBJ whole genome shotgun (WGS) entry which is preliminary data.</text>
</comment>
<dbReference type="InterPro" id="IPR008979">
    <property type="entry name" value="Galactose-bd-like_sf"/>
</dbReference>
<evidence type="ECO:0000259" key="4">
    <source>
        <dbReference type="Pfam" id="PF11721"/>
    </source>
</evidence>
<dbReference type="InterPro" id="IPR018247">
    <property type="entry name" value="EF_Hand_1_Ca_BS"/>
</dbReference>
<keyword evidence="1" id="KW-0880">Kelch repeat</keyword>
<dbReference type="SMART" id="SM00612">
    <property type="entry name" value="Kelch"/>
    <property type="match status" value="5"/>
</dbReference>
<dbReference type="CDD" id="cd08547">
    <property type="entry name" value="Type_II_cohesin"/>
    <property type="match status" value="1"/>
</dbReference>
<dbReference type="GO" id="GO:0005509">
    <property type="term" value="F:calcium ion binding"/>
    <property type="evidence" value="ECO:0007669"/>
    <property type="project" value="InterPro"/>
</dbReference>
<dbReference type="Pfam" id="PF05345">
    <property type="entry name" value="He_PIG"/>
    <property type="match status" value="2"/>
</dbReference>
<keyword evidence="2" id="KW-0677">Repeat</keyword>
<sequence>MFGPDDRLYVLNLNGTIDIFTVVKNGPNDYEVTSEEELLFVKNIPNHNDDGSSHTGNSREATGLTVVGTPATPIIYVTSSDSRVGGPSGDKNLDTNSGVITRLTKNGNSWDVVDIVRGLSRSEENHATNGLEFVTIGSTDYLIVCSGGHANAGAPSDNFAWTTEYALSAALLSINLTQLEGMPIKTDGSRQYIYDIPTLDDPTRDNVFSNGSPASEDPNDANYSPIDIGDPWGGNDGLNQGMIVINGPVQIFSPGYRNSYDLVITELGKVFATDNGANGGWGGLPENEGIDGTVTNNYLPSEPGSSSSIGGEQVNNKDHLTMITNDIHSYALGSFYGGHPCPVRANPAGAGLFTNPTENANTNSVFRTQVYDPDGSTPGSTNDASIALPANWPPVPVSLAQPEQGDWRAPGGSNPDGPDDVLVTTWSNNTNGIDEYTASNFGNAMKGDLIAGKNGGVIKRVQLTSGGGLEDLDETFVTNLGGNALGITCNGDDDPFPGTIWVATYNGNVKILEPVDAVAECYDSNDPLYNENLDYDFDGYTNGDEIDNKGIAVADEDVICSAGSQPNDFDRDAGGNLVSDLNDDDDDNDGILDKDDPFQIGDFHSGGSDAFNLPVINELASGNTELNGYLGLGFTGLMNNGSAGPNWIEWIDIQGDGPNPDDLLGGAIEAMTMQMGEGTALGNSNNQRKAFQYGVNVSESTGGFIVEGRTQNFDAPLQLYGNANTPNGEVGIFLGDGTQSNYMKLVLTKSGITFQQEINDSPQTPITINITTQNRPLNDVVFRMSIDPVSGNVTALYAYGEGEIFQTVGTLTAQGSVLSAIKNSNIPLAVGLIGTSNASNQELECTWDYLNVIGSQPTIEQTLNDINVTLNAPSQSFDLNNYFEDNDGDVNLTYTIEENTNSSIGASISNDQLTISFTSSAASSSVTIRATDQGGLFIEQQFDVNVNEDPVPILRIRANGATITATDAPNPNWLGITATGAQSGTFNGIDYAVNTGNHSTHNITQRHASLPSYAPTALFASERWDPPVEPEMEWTFDVPNGDYTIRLYLGNGYAGTDSEGDRQFNILIEGLQKEYKFDAVAQFGHQTGGMIQHSATVTDNELNILFEHDVENPLINAIEILGFPIVVETIADQTSNVDEVVNLTVLASGGASGPYTYSATGLPDGLQIEPTTGLIFGTVASSALVGSPYNVEVTVSKSNSISGTASFSWLINGSVPSAWNDQSDDENYTARHECSFVQAGNKFYLFGGRENPTTLDVYSYDTKTWTSIPNSAPMPFNHFQAIEYQGLIWVISAFMDNGFPNEMPAENIYTYNPATNEWTMGPEIPAARQRGSAGVVMYNDKFYIIGGNQLGHNGQYVPWFDEFDPATGIWTALTNLDAPRSRDHFHAGIVGDKIYLAGGRLSGGDGGTFAPLIAEVDVFDFNTDSWSTLPQDIPTPRAAPSVAVLQNKLYVIGGEIQTDLNGNTVGDAVKTTEILDPVSGTWTSGPDLVTERHGTQAIASGDGIHVAAGSNSLGGGGKMKSMEYYGLDNPTGSPSVSGQLNVPTSVVISAGGSAPVSLSNQAGNVGIIITGTTISGPDASEFILSESIDYGLLASGATRSINVIHTGSTEGKFANLTITYDVSGSVTIPISTGTSSAVTLYRINAGGAIVSANDAPNIDWSSDQASGTVGGSAVAGTPSPYVNITPPAFDKSYGIAFSGTNSTGYPDALFSTERYSDAANPNNMQWDFPVANGDYIVNLLFAEVWSGATEAGVRVFDVEIEGNTVLANFDQTDTYGHNVAGVESFNISVSDGNLDIDFIKNLQNPSIKGIEIISGAVIPNDPPIVTSPGIQNSAEGDVISLQIVATDVDPCFGLNYSASGLPPTLSIDPATGLISGTISESTSGGAFDETNGVLIIEAETDFVDGAGGWNLISGTPSFLAASTDHFGNTNGQTIDYDLNISTPGVYRLHMKSEFTGTIATEENDTWFKVANTPDVHFFTVQGGGLSSTTEFENILSGGTSTKTIYYPKGNGQGRPDHGSENPGNSGFFKIYRSGSGGNKWDAKTIDNNGFPVYAYFPNAGTYTIQMSERSAGHKIDRFALLHIDDVSTGVPTGTLNGAPSTKSAPGAADGSPYSVTVIVTDGCNPSASTQVVFDWNVFEAGSNSLEITCELQGRTDHSGTYHVQICDPSNGQSVLDDYFTANASGTMTILNTPVGNYDVLVSYNTYLSKAEAGVKLSAGANSLVFNVLSANELRAGDANNSGAVTITDFSILASSFDKISGDAGYNPNADFNGSGGVTIGDFSLLASNFENSGDDICVPPMAVGSVQVRTNEVKLREAPEDQVNYILSAANKINIQDEFSVTLTLLAEELAVDGSDLLLKYSPKTVEVVDVNLDEIDFGIVLKKEINEQEGFIRISLGSISNVPTGDIDLGKIRFRAVQPGQFKIKIDDVSEATSGGFILSRNDNEHIATIIAPVPELKVYPNPASDIVTVSIGKVYDHEEYTLELYNSQGQILMIDQIQAGHSKMIKVRSFPPGIYFVRAKNSESNYNKKFIVE</sequence>
<feature type="domain" description="Secretion system C-terminal sorting" evidence="5">
    <location>
        <begin position="2460"/>
        <end position="2534"/>
    </location>
</feature>
<evidence type="ECO:0000256" key="2">
    <source>
        <dbReference type="ARBA" id="ARBA00022737"/>
    </source>
</evidence>
<dbReference type="InterPro" id="IPR013783">
    <property type="entry name" value="Ig-like_fold"/>
</dbReference>
<dbReference type="Pfam" id="PF24681">
    <property type="entry name" value="Kelch_KLHDC2_KLHL20_DRC7"/>
    <property type="match status" value="1"/>
</dbReference>
<accession>A0AA37SS25</accession>
<feature type="region of interest" description="Disordered" evidence="3">
    <location>
        <begin position="564"/>
        <end position="595"/>
    </location>
</feature>
<name>A0AA37SS25_9BACT</name>
<gene>
    <name evidence="6" type="ORF">GCM10007940_40640</name>
</gene>
<keyword evidence="7" id="KW-1185">Reference proteome</keyword>
<proteinExistence type="predicted"/>
<dbReference type="SUPFAM" id="SSF49785">
    <property type="entry name" value="Galactose-binding domain-like"/>
    <property type="match status" value="2"/>
</dbReference>
<feature type="domain" description="Malectin" evidence="4">
    <location>
        <begin position="976"/>
        <end position="1118"/>
    </location>
</feature>
<evidence type="ECO:0000313" key="7">
    <source>
        <dbReference type="Proteomes" id="UP001156666"/>
    </source>
</evidence>
<dbReference type="PANTHER" id="PTHR46344">
    <property type="entry name" value="OS02G0202900 PROTEIN"/>
    <property type="match status" value="1"/>
</dbReference>
<dbReference type="Gene3D" id="2.60.40.4130">
    <property type="match status" value="1"/>
</dbReference>
<dbReference type="InterPro" id="IPR036439">
    <property type="entry name" value="Dockerin_dom_sf"/>
</dbReference>
<dbReference type="Gene3D" id="2.60.40.10">
    <property type="entry name" value="Immunoglobulins"/>
    <property type="match status" value="3"/>
</dbReference>
<feature type="domain" description="Malectin" evidence="4">
    <location>
        <begin position="1640"/>
        <end position="1800"/>
    </location>
</feature>
<evidence type="ECO:0000259" key="5">
    <source>
        <dbReference type="Pfam" id="PF18962"/>
    </source>
</evidence>
<dbReference type="SUPFAM" id="SSF117281">
    <property type="entry name" value="Kelch motif"/>
    <property type="match status" value="1"/>
</dbReference>
<reference evidence="6" key="2">
    <citation type="submission" date="2023-01" db="EMBL/GenBank/DDBJ databases">
        <title>Draft genome sequence of Portibacter lacus strain NBRC 108769.</title>
        <authorList>
            <person name="Sun Q."/>
            <person name="Mori K."/>
        </authorList>
    </citation>
    <scope>NUCLEOTIDE SEQUENCE</scope>
    <source>
        <strain evidence="6">NBRC 108769</strain>
    </source>
</reference>
<dbReference type="InterPro" id="IPR026444">
    <property type="entry name" value="Secre_tail"/>
</dbReference>
<dbReference type="PANTHER" id="PTHR46344:SF27">
    <property type="entry name" value="KELCH REPEAT SUPERFAMILY PROTEIN"/>
    <property type="match status" value="1"/>
</dbReference>
<dbReference type="SUPFAM" id="SSF49313">
    <property type="entry name" value="Cadherin-like"/>
    <property type="match status" value="2"/>
</dbReference>
<dbReference type="Proteomes" id="UP001156666">
    <property type="component" value="Unassembled WGS sequence"/>
</dbReference>
<dbReference type="GO" id="GO:0016020">
    <property type="term" value="C:membrane"/>
    <property type="evidence" value="ECO:0007669"/>
    <property type="project" value="InterPro"/>
</dbReference>
<dbReference type="PROSITE" id="PS00018">
    <property type="entry name" value="EF_HAND_1"/>
    <property type="match status" value="1"/>
</dbReference>
<feature type="region of interest" description="Disordered" evidence="3">
    <location>
        <begin position="373"/>
        <end position="417"/>
    </location>
</feature>
<dbReference type="InterPro" id="IPR006652">
    <property type="entry name" value="Kelch_1"/>
</dbReference>
<evidence type="ECO:0000256" key="1">
    <source>
        <dbReference type="ARBA" id="ARBA00022441"/>
    </source>
</evidence>
<dbReference type="EMBL" id="BSOH01000027">
    <property type="protein sequence ID" value="GLR19448.1"/>
    <property type="molecule type" value="Genomic_DNA"/>
</dbReference>
<dbReference type="InterPro" id="IPR015915">
    <property type="entry name" value="Kelch-typ_b-propeller"/>
</dbReference>
<feature type="compositionally biased region" description="Acidic residues" evidence="3">
    <location>
        <begin position="581"/>
        <end position="590"/>
    </location>
</feature>
<dbReference type="GO" id="GO:0000272">
    <property type="term" value="P:polysaccharide catabolic process"/>
    <property type="evidence" value="ECO:0007669"/>
    <property type="project" value="InterPro"/>
</dbReference>
<reference evidence="6" key="1">
    <citation type="journal article" date="2014" name="Int. J. Syst. Evol. Microbiol.">
        <title>Complete genome sequence of Corynebacterium casei LMG S-19264T (=DSM 44701T), isolated from a smear-ripened cheese.</title>
        <authorList>
            <consortium name="US DOE Joint Genome Institute (JGI-PGF)"/>
            <person name="Walter F."/>
            <person name="Albersmeier A."/>
            <person name="Kalinowski J."/>
            <person name="Ruckert C."/>
        </authorList>
    </citation>
    <scope>NUCLEOTIDE SEQUENCE</scope>
    <source>
        <strain evidence="6">NBRC 108769</strain>
    </source>
</reference>
<evidence type="ECO:0000313" key="6">
    <source>
        <dbReference type="EMBL" id="GLR19448.1"/>
    </source>
</evidence>
<dbReference type="InterPro" id="IPR021720">
    <property type="entry name" value="Malectin_dom"/>
</dbReference>
<dbReference type="Gene3D" id="2.120.10.80">
    <property type="entry name" value="Kelch-type beta propeller"/>
    <property type="match status" value="2"/>
</dbReference>
<organism evidence="6 7">
    <name type="scientific">Portibacter lacus</name>
    <dbReference type="NCBI Taxonomy" id="1099794"/>
    <lineage>
        <taxon>Bacteria</taxon>
        <taxon>Pseudomonadati</taxon>
        <taxon>Bacteroidota</taxon>
        <taxon>Saprospiria</taxon>
        <taxon>Saprospirales</taxon>
        <taxon>Haliscomenobacteraceae</taxon>
        <taxon>Portibacter</taxon>
    </lineage>
</organism>
<protein>
    <submittedName>
        <fullName evidence="6">Uncharacterized protein</fullName>
    </submittedName>
</protein>
<dbReference type="Gene3D" id="2.60.120.430">
    <property type="entry name" value="Galactose-binding lectin"/>
    <property type="match status" value="2"/>
</dbReference>
<dbReference type="Pfam" id="PF11721">
    <property type="entry name" value="Malectin"/>
    <property type="match status" value="2"/>
</dbReference>